<proteinExistence type="predicted"/>
<evidence type="ECO:0000256" key="1">
    <source>
        <dbReference type="SAM" id="Phobius"/>
    </source>
</evidence>
<protein>
    <submittedName>
        <fullName evidence="2">Uncharacterized protein</fullName>
    </submittedName>
</protein>
<name>A0ABS4K9B7_9CLOT</name>
<dbReference type="Proteomes" id="UP001519308">
    <property type="component" value="Unassembled WGS sequence"/>
</dbReference>
<dbReference type="RefSeq" id="WP_021285703.1">
    <property type="nucleotide sequence ID" value="NZ_JAGGLL010000064.1"/>
</dbReference>
<organism evidence="2 3">
    <name type="scientific">Clostridium punense</name>
    <dbReference type="NCBI Taxonomy" id="1054297"/>
    <lineage>
        <taxon>Bacteria</taxon>
        <taxon>Bacillati</taxon>
        <taxon>Bacillota</taxon>
        <taxon>Clostridia</taxon>
        <taxon>Eubacteriales</taxon>
        <taxon>Clostridiaceae</taxon>
        <taxon>Clostridium</taxon>
    </lineage>
</organism>
<feature type="transmembrane region" description="Helical" evidence="1">
    <location>
        <begin position="36"/>
        <end position="55"/>
    </location>
</feature>
<keyword evidence="1" id="KW-1133">Transmembrane helix</keyword>
<reference evidence="2 3" key="1">
    <citation type="submission" date="2021-03" db="EMBL/GenBank/DDBJ databases">
        <title>Genomic Encyclopedia of Type Strains, Phase IV (KMG-IV): sequencing the most valuable type-strain genomes for metagenomic binning, comparative biology and taxonomic classification.</title>
        <authorList>
            <person name="Goeker M."/>
        </authorList>
    </citation>
    <scope>NUCLEOTIDE SEQUENCE [LARGE SCALE GENOMIC DNA]</scope>
    <source>
        <strain evidence="2 3">DSM 28650</strain>
    </source>
</reference>
<evidence type="ECO:0000313" key="2">
    <source>
        <dbReference type="EMBL" id="MBP2024369.1"/>
    </source>
</evidence>
<accession>A0ABS4K9B7</accession>
<feature type="transmembrane region" description="Helical" evidence="1">
    <location>
        <begin position="6"/>
        <end position="24"/>
    </location>
</feature>
<dbReference type="EMBL" id="JAGGLL010000064">
    <property type="protein sequence ID" value="MBP2024369.1"/>
    <property type="molecule type" value="Genomic_DNA"/>
</dbReference>
<comment type="caution">
    <text evidence="2">The sequence shown here is derived from an EMBL/GenBank/DDBJ whole genome shotgun (WGS) entry which is preliminary data.</text>
</comment>
<gene>
    <name evidence="2" type="ORF">J2Z44_004237</name>
</gene>
<keyword evidence="1" id="KW-0472">Membrane</keyword>
<keyword evidence="1" id="KW-0812">Transmembrane</keyword>
<keyword evidence="3" id="KW-1185">Reference proteome</keyword>
<sequence>MKPLKYGIIGGIFSLLLFIFLAMIIRPKATSIGDMVMIGTIVLSTIVCVCTGRIIEELNNKK</sequence>
<evidence type="ECO:0000313" key="3">
    <source>
        <dbReference type="Proteomes" id="UP001519308"/>
    </source>
</evidence>